<reference evidence="1 2" key="1">
    <citation type="journal article" date="2024" name="G3 (Bethesda)">
        <title>Genome assembly of Hibiscus sabdariffa L. provides insights into metabolisms of medicinal natural products.</title>
        <authorList>
            <person name="Kim T."/>
        </authorList>
    </citation>
    <scope>NUCLEOTIDE SEQUENCE [LARGE SCALE GENOMIC DNA]</scope>
    <source>
        <strain evidence="1">TK-2024</strain>
        <tissue evidence="1">Old leaves</tissue>
    </source>
</reference>
<name>A0ABR2A150_9ROSI</name>
<comment type="caution">
    <text evidence="1">The sequence shown here is derived from an EMBL/GenBank/DDBJ whole genome shotgun (WGS) entry which is preliminary data.</text>
</comment>
<protein>
    <submittedName>
        <fullName evidence="1">Uncharacterized protein</fullName>
    </submittedName>
</protein>
<gene>
    <name evidence="1" type="ORF">V6N11_069063</name>
</gene>
<dbReference type="Proteomes" id="UP001396334">
    <property type="component" value="Unassembled WGS sequence"/>
</dbReference>
<accession>A0ABR2A150</accession>
<proteinExistence type="predicted"/>
<evidence type="ECO:0000313" key="1">
    <source>
        <dbReference type="EMBL" id="KAK8486701.1"/>
    </source>
</evidence>
<organism evidence="1 2">
    <name type="scientific">Hibiscus sabdariffa</name>
    <name type="common">roselle</name>
    <dbReference type="NCBI Taxonomy" id="183260"/>
    <lineage>
        <taxon>Eukaryota</taxon>
        <taxon>Viridiplantae</taxon>
        <taxon>Streptophyta</taxon>
        <taxon>Embryophyta</taxon>
        <taxon>Tracheophyta</taxon>
        <taxon>Spermatophyta</taxon>
        <taxon>Magnoliopsida</taxon>
        <taxon>eudicotyledons</taxon>
        <taxon>Gunneridae</taxon>
        <taxon>Pentapetalae</taxon>
        <taxon>rosids</taxon>
        <taxon>malvids</taxon>
        <taxon>Malvales</taxon>
        <taxon>Malvaceae</taxon>
        <taxon>Malvoideae</taxon>
        <taxon>Hibiscus</taxon>
    </lineage>
</organism>
<dbReference type="EMBL" id="JBBPBN010000430">
    <property type="protein sequence ID" value="KAK8486701.1"/>
    <property type="molecule type" value="Genomic_DNA"/>
</dbReference>
<sequence>MAALLTSSRAIVRSPDSTLLNLIPGFDPKPEPPNGGTPTATSSGVFRALYCLDVPKHSRNQCKGKGKGSKATEVPRPSPEDPAVPSGRHHRIAGGCRACENFDMVTGR</sequence>
<evidence type="ECO:0000313" key="2">
    <source>
        <dbReference type="Proteomes" id="UP001396334"/>
    </source>
</evidence>
<keyword evidence="2" id="KW-1185">Reference proteome</keyword>